<evidence type="ECO:0000313" key="2">
    <source>
        <dbReference type="Proteomes" id="UP000487268"/>
    </source>
</evidence>
<reference evidence="1 2" key="1">
    <citation type="submission" date="2019-10" db="EMBL/GenBank/DDBJ databases">
        <title>Actinomadura rubteroloni sp. nov. and Actinomadura macrotermitis sp. nov., isolated from the gut of fungus growing-termite Macrotermes natalensis.</title>
        <authorList>
            <person name="Benndorf R."/>
            <person name="Martin K."/>
            <person name="Kuefner M."/>
            <person name="De Beer W."/>
            <person name="Kaster A.-K."/>
            <person name="Vollmers J."/>
            <person name="Poulsen M."/>
            <person name="Beemelmanns C."/>
        </authorList>
    </citation>
    <scope>NUCLEOTIDE SEQUENCE [LARGE SCALE GENOMIC DNA]</scope>
    <source>
        <strain evidence="1 2">RB68</strain>
    </source>
</reference>
<evidence type="ECO:0000313" key="1">
    <source>
        <dbReference type="EMBL" id="MQY08512.1"/>
    </source>
</evidence>
<name>A0A7K0C5Z0_9ACTN</name>
<dbReference type="RefSeq" id="WP_207709917.1">
    <property type="nucleotide sequence ID" value="NZ_WEGH01000005.1"/>
</dbReference>
<dbReference type="EMBL" id="WEGH01000005">
    <property type="protein sequence ID" value="MQY08512.1"/>
    <property type="molecule type" value="Genomic_DNA"/>
</dbReference>
<gene>
    <name evidence="1" type="ORF">ACRB68_66210</name>
</gene>
<dbReference type="AlphaFoldDB" id="A0A7K0C5Z0"/>
<organism evidence="1 2">
    <name type="scientific">Actinomadura macrotermitis</name>
    <dbReference type="NCBI Taxonomy" id="2585200"/>
    <lineage>
        <taxon>Bacteria</taxon>
        <taxon>Bacillati</taxon>
        <taxon>Actinomycetota</taxon>
        <taxon>Actinomycetes</taxon>
        <taxon>Streptosporangiales</taxon>
        <taxon>Thermomonosporaceae</taxon>
        <taxon>Actinomadura</taxon>
    </lineage>
</organism>
<keyword evidence="2" id="KW-1185">Reference proteome</keyword>
<proteinExistence type="predicted"/>
<sequence length="225" mass="24987">MDERFIWNATWAELDPAGRPFDRSDQEAALLTGLLMPLIPDPEVVGYYDREKHTTAITRLLTARYGFWAAGWNWSPGEGGLGSGVVDTWCCAGHSMHGTREETARLIVRSLREWRDWLEDLAGRFAALAPPADGDPAAADPWYWERACTRLVTLVVDRTHSESGWHGMCTLVLEWFLAAQGIGAEQAARIVEAAVGGRFESWVEPRPTVIAEVGERFATEIGGME</sequence>
<comment type="caution">
    <text evidence="1">The sequence shown here is derived from an EMBL/GenBank/DDBJ whole genome shotgun (WGS) entry which is preliminary data.</text>
</comment>
<accession>A0A7K0C5Z0</accession>
<protein>
    <submittedName>
        <fullName evidence="1">Uncharacterized protein</fullName>
    </submittedName>
</protein>
<dbReference type="Proteomes" id="UP000487268">
    <property type="component" value="Unassembled WGS sequence"/>
</dbReference>